<proteinExistence type="predicted"/>
<protein>
    <submittedName>
        <fullName evidence="2">Uncharacterized protein</fullName>
    </submittedName>
</protein>
<evidence type="ECO:0000313" key="3">
    <source>
        <dbReference type="Proteomes" id="UP000077266"/>
    </source>
</evidence>
<dbReference type="Proteomes" id="UP000077266">
    <property type="component" value="Unassembled WGS sequence"/>
</dbReference>
<dbReference type="OrthoDB" id="10652181at2759"/>
<feature type="compositionally biased region" description="Polar residues" evidence="1">
    <location>
        <begin position="498"/>
        <end position="520"/>
    </location>
</feature>
<dbReference type="Pfam" id="PF12223">
    <property type="entry name" value="DUF3602"/>
    <property type="match status" value="1"/>
</dbReference>
<feature type="compositionally biased region" description="Low complexity" evidence="1">
    <location>
        <begin position="543"/>
        <end position="558"/>
    </location>
</feature>
<feature type="compositionally biased region" description="Polar residues" evidence="1">
    <location>
        <begin position="134"/>
        <end position="149"/>
    </location>
</feature>
<name>A0A165Q740_EXIGL</name>
<feature type="compositionally biased region" description="Pro residues" evidence="1">
    <location>
        <begin position="195"/>
        <end position="208"/>
    </location>
</feature>
<feature type="compositionally biased region" description="Polar residues" evidence="1">
    <location>
        <begin position="164"/>
        <end position="179"/>
    </location>
</feature>
<evidence type="ECO:0000313" key="2">
    <source>
        <dbReference type="EMBL" id="KZW03186.1"/>
    </source>
</evidence>
<evidence type="ECO:0000256" key="1">
    <source>
        <dbReference type="SAM" id="MobiDB-lite"/>
    </source>
</evidence>
<feature type="compositionally biased region" description="Polar residues" evidence="1">
    <location>
        <begin position="452"/>
        <end position="471"/>
    </location>
</feature>
<dbReference type="InParanoid" id="A0A165Q740"/>
<feature type="compositionally biased region" description="Pro residues" evidence="1">
    <location>
        <begin position="319"/>
        <end position="349"/>
    </location>
</feature>
<feature type="compositionally biased region" description="Low complexity" evidence="1">
    <location>
        <begin position="386"/>
        <end position="406"/>
    </location>
</feature>
<dbReference type="AlphaFoldDB" id="A0A165Q740"/>
<organism evidence="2 3">
    <name type="scientific">Exidia glandulosa HHB12029</name>
    <dbReference type="NCBI Taxonomy" id="1314781"/>
    <lineage>
        <taxon>Eukaryota</taxon>
        <taxon>Fungi</taxon>
        <taxon>Dikarya</taxon>
        <taxon>Basidiomycota</taxon>
        <taxon>Agaricomycotina</taxon>
        <taxon>Agaricomycetes</taxon>
        <taxon>Auriculariales</taxon>
        <taxon>Exidiaceae</taxon>
        <taxon>Exidia</taxon>
    </lineage>
</organism>
<feature type="compositionally biased region" description="Low complexity" evidence="1">
    <location>
        <begin position="221"/>
        <end position="233"/>
    </location>
</feature>
<feature type="compositionally biased region" description="Polar residues" evidence="1">
    <location>
        <begin position="51"/>
        <end position="60"/>
    </location>
</feature>
<keyword evidence="3" id="KW-1185">Reference proteome</keyword>
<reference evidence="2 3" key="1">
    <citation type="journal article" date="2016" name="Mol. Biol. Evol.">
        <title>Comparative Genomics of Early-Diverging Mushroom-Forming Fungi Provides Insights into the Origins of Lignocellulose Decay Capabilities.</title>
        <authorList>
            <person name="Nagy L.G."/>
            <person name="Riley R."/>
            <person name="Tritt A."/>
            <person name="Adam C."/>
            <person name="Daum C."/>
            <person name="Floudas D."/>
            <person name="Sun H."/>
            <person name="Yadav J.S."/>
            <person name="Pangilinan J."/>
            <person name="Larsson K.H."/>
            <person name="Matsuura K."/>
            <person name="Barry K."/>
            <person name="Labutti K."/>
            <person name="Kuo R."/>
            <person name="Ohm R.A."/>
            <person name="Bhattacharya S.S."/>
            <person name="Shirouzu T."/>
            <person name="Yoshinaga Y."/>
            <person name="Martin F.M."/>
            <person name="Grigoriev I.V."/>
            <person name="Hibbett D.S."/>
        </authorList>
    </citation>
    <scope>NUCLEOTIDE SEQUENCE [LARGE SCALE GENOMIC DNA]</scope>
    <source>
        <strain evidence="2 3">HHB12029</strain>
    </source>
</reference>
<gene>
    <name evidence="2" type="ORF">EXIGLDRAFT_725646</name>
</gene>
<dbReference type="EMBL" id="KV425884">
    <property type="protein sequence ID" value="KZW03186.1"/>
    <property type="molecule type" value="Genomic_DNA"/>
</dbReference>
<feature type="region of interest" description="Disordered" evidence="1">
    <location>
        <begin position="129"/>
        <end position="239"/>
    </location>
</feature>
<feature type="region of interest" description="Disordered" evidence="1">
    <location>
        <begin position="277"/>
        <end position="484"/>
    </location>
</feature>
<feature type="region of interest" description="Disordered" evidence="1">
    <location>
        <begin position="1"/>
        <end position="29"/>
    </location>
</feature>
<accession>A0A165Q740</accession>
<feature type="region of interest" description="Disordered" evidence="1">
    <location>
        <begin position="51"/>
        <end position="107"/>
    </location>
</feature>
<sequence>MHVPRGREVPLPGSGHSYTGRGGAGNASGHYLEPEVFERVLDYENAVIQQLKSGEQSTKSGRGGIGNINPHRKDKRNSTLATPRTTIDELDDSPTSPRASGSVMWISDNNPYMRKRSLSVGSTVSSSSAYTGLQHEQSPTATASSSSHIPPNYLLGRRLRPTPSIDSTSSDASVPSTANHHLPYLNDAQHAPRALSPPPRRAQSPPPTIVTTNPLLRLRRGGSSPGTRRPPSGANYIPLQTLGAMRPPAAVPEVQEPAAANRDSIFDAASARLSLSEFPLPPPSPADLGIVVPPSAPPTQASFGLLASPGSPPTRRAPFDPPQKPPPSGPLPVPPQLPAPRGPLPPVPASPGVLPLPVIPTRAPSSDDTIRAPQPKARPSLVGKIPPSSSFLSISGSSPMSSSSPGLRPPPSPSGYFRRRPSTAPIPGPAPHGALSGTLRPPSSPPSSRSSTETLPMSMSPLSPTANSGRMSVTPKGVYTPKVAPEKTAALVRALSLDTSIDGQKSSLDMNDSESGSSAGDHSAPAMMQPRSFFDNPLVDEPMSAMSLSSSAPPSSRGLRSKGATPPLSPALSRSSEDGKKRSSSRLSSKTDSDMRTKLALLAMRKDHRAANAMIFQRTMMGTSTLRL</sequence>
<dbReference type="InterPro" id="IPR022024">
    <property type="entry name" value="DUF3602"/>
</dbReference>
<feature type="region of interest" description="Disordered" evidence="1">
    <location>
        <begin position="498"/>
        <end position="594"/>
    </location>
</feature>